<dbReference type="RefSeq" id="WP_002710481.1">
    <property type="nucleotide sequence ID" value="NZ_JH651384.1"/>
</dbReference>
<dbReference type="AlphaFoldDB" id="A0A656HK58"/>
<gene>
    <name evidence="2" type="ORF">Thini_4120</name>
</gene>
<dbReference type="EMBL" id="JH651384">
    <property type="protein sequence ID" value="EIJ36612.1"/>
    <property type="molecule type" value="Genomic_DNA"/>
</dbReference>
<dbReference type="SUPFAM" id="SSF55729">
    <property type="entry name" value="Acyl-CoA N-acyltransferases (Nat)"/>
    <property type="match status" value="1"/>
</dbReference>
<evidence type="ECO:0000259" key="1">
    <source>
        <dbReference type="Pfam" id="PF13480"/>
    </source>
</evidence>
<feature type="domain" description="BioF2-like acetyltransferase" evidence="1">
    <location>
        <begin position="58"/>
        <end position="206"/>
    </location>
</feature>
<evidence type="ECO:0000313" key="3">
    <source>
        <dbReference type="Proteomes" id="UP000005317"/>
    </source>
</evidence>
<protein>
    <recommendedName>
        <fullName evidence="1">BioF2-like acetyltransferase domain-containing protein</fullName>
    </recommendedName>
</protein>
<name>A0A656HK58_THINJ</name>
<reference evidence="3" key="1">
    <citation type="journal article" date="2011" name="Stand. Genomic Sci.">
        <title>Genome sequence of the filamentous, gliding Thiothrix nivea neotype strain (JP2(T)).</title>
        <authorList>
            <person name="Lapidus A."/>
            <person name="Nolan M."/>
            <person name="Lucas S."/>
            <person name="Glavina Del Rio T."/>
            <person name="Tice H."/>
            <person name="Cheng J.F."/>
            <person name="Tapia R."/>
            <person name="Han C."/>
            <person name="Goodwin L."/>
            <person name="Pitluck S."/>
            <person name="Liolios K."/>
            <person name="Pagani I."/>
            <person name="Ivanova N."/>
            <person name="Huntemann M."/>
            <person name="Mavromatis K."/>
            <person name="Mikhailova N."/>
            <person name="Pati A."/>
            <person name="Chen A."/>
            <person name="Palaniappan K."/>
            <person name="Land M."/>
            <person name="Brambilla E.M."/>
            <person name="Rohde M."/>
            <person name="Abt B."/>
            <person name="Verbarg S."/>
            <person name="Goker M."/>
            <person name="Bristow J."/>
            <person name="Eisen J.A."/>
            <person name="Markowitz V."/>
            <person name="Hugenholtz P."/>
            <person name="Kyrpides N.C."/>
            <person name="Klenk H.P."/>
            <person name="Woyke T."/>
        </authorList>
    </citation>
    <scope>NUCLEOTIDE SEQUENCE [LARGE SCALE GENOMIC DNA]</scope>
    <source>
        <strain evidence="3">ATCC 35100 / DSM 5205 / JP2</strain>
    </source>
</reference>
<organism evidence="2 3">
    <name type="scientific">Thiothrix nivea (strain ATCC 35100 / DSM 5205 / JP2)</name>
    <dbReference type="NCBI Taxonomy" id="870187"/>
    <lineage>
        <taxon>Bacteria</taxon>
        <taxon>Pseudomonadati</taxon>
        <taxon>Pseudomonadota</taxon>
        <taxon>Gammaproteobacteria</taxon>
        <taxon>Thiotrichales</taxon>
        <taxon>Thiotrichaceae</taxon>
        <taxon>Thiothrix</taxon>
    </lineage>
</organism>
<dbReference type="Pfam" id="PF13480">
    <property type="entry name" value="Acetyltransf_6"/>
    <property type="match status" value="1"/>
</dbReference>
<evidence type="ECO:0000313" key="2">
    <source>
        <dbReference type="EMBL" id="EIJ36612.1"/>
    </source>
</evidence>
<dbReference type="Gene3D" id="3.40.630.30">
    <property type="match status" value="1"/>
</dbReference>
<accession>A0A656HK58</accession>
<dbReference type="InterPro" id="IPR038740">
    <property type="entry name" value="BioF2-like_GNAT_dom"/>
</dbReference>
<dbReference type="Proteomes" id="UP000005317">
    <property type="component" value="Unassembled WGS sequence"/>
</dbReference>
<sequence>MTALYAYIQSDFNSPEQIVLPGQPHPPGLLCTDIPFMPAPYLDLPSGVTEFEAMFSSRFWKEIRRRYRMLERHECRLEFMVVSDAAGMQVWLPRVRQVFLKRWEKHYTSCLWTDDDGFALHLRSAARLADSGQAQLVLLLMDGVVVTYALTLLDDSCCYIFHHSALMDEKYKPYAPGRLLFDFIIRQAINQRLRRVDFMQGEGAHKALWTSSQRMVRWRVTSPQTILGYLLHGPRVAYYWLRVRLQNQLELKLKVQYSIVWLRDFMAQPRASG</sequence>
<proteinExistence type="predicted"/>
<dbReference type="OrthoDB" id="208468at2"/>
<dbReference type="InterPro" id="IPR016181">
    <property type="entry name" value="Acyl_CoA_acyltransferase"/>
</dbReference>
<keyword evidence="3" id="KW-1185">Reference proteome</keyword>